<dbReference type="HOGENOM" id="CLU_017415_0_0_1"/>
<feature type="domain" description="DUF1985" evidence="1">
    <location>
        <begin position="73"/>
        <end position="118"/>
    </location>
</feature>
<reference evidence="2" key="2">
    <citation type="submission" date="2015-03" db="UniProtKB">
        <authorList>
            <consortium name="EnsemblPlants"/>
        </authorList>
    </citation>
    <scope>IDENTIFICATION</scope>
</reference>
<proteinExistence type="predicted"/>
<accession>A0A0D3CQX9</accession>
<dbReference type="EnsemblPlants" id="Bo6g033260.1">
    <property type="protein sequence ID" value="Bo6g033260.1"/>
    <property type="gene ID" value="Bo6g033260"/>
</dbReference>
<dbReference type="AlphaFoldDB" id="A0A0D3CQX9"/>
<dbReference type="PANTHER" id="PTHR48449:SF1">
    <property type="entry name" value="DUF1985 DOMAIN-CONTAINING PROTEIN"/>
    <property type="match status" value="1"/>
</dbReference>
<keyword evidence="3" id="KW-1185">Reference proteome</keyword>
<evidence type="ECO:0000313" key="3">
    <source>
        <dbReference type="Proteomes" id="UP000032141"/>
    </source>
</evidence>
<sequence length="242" mass="28418">MAYQFPKRILEEGAETQIDNINHRCRRRTLDMVRSVLKDEYEEVLQDPVFGPILAILENKLLYSGKIIHSFICKQLKVSKLHELWFVFARRPLRFSKQEFYAVTGLKFKDEPDIDFEDWEDDKGVRLVYLCIIQGYLIAKDDRVSIPLEYIRLVMDFAKMRMFLWGLHAYDELIDSIRKATKDLHLKKSYVLDGFSIAFQIWVMEAIPDIGTMVGQKFNKNITKVGCLGYMLSILCLCSKRD</sequence>
<dbReference type="Proteomes" id="UP000032141">
    <property type="component" value="Chromosome C6"/>
</dbReference>
<dbReference type="Pfam" id="PF09331">
    <property type="entry name" value="DUF1985"/>
    <property type="match status" value="1"/>
</dbReference>
<dbReference type="eggNOG" id="ENOG502QSZR">
    <property type="taxonomic scope" value="Eukaryota"/>
</dbReference>
<evidence type="ECO:0000259" key="1">
    <source>
        <dbReference type="Pfam" id="PF09331"/>
    </source>
</evidence>
<protein>
    <recommendedName>
        <fullName evidence="1">DUF1985 domain-containing protein</fullName>
    </recommendedName>
</protein>
<reference evidence="2 3" key="1">
    <citation type="journal article" date="2014" name="Genome Biol.">
        <title>Transcriptome and methylome profiling reveals relics of genome dominance in the mesopolyploid Brassica oleracea.</title>
        <authorList>
            <person name="Parkin I.A."/>
            <person name="Koh C."/>
            <person name="Tang H."/>
            <person name="Robinson S.J."/>
            <person name="Kagale S."/>
            <person name="Clarke W.E."/>
            <person name="Town C.D."/>
            <person name="Nixon J."/>
            <person name="Krishnakumar V."/>
            <person name="Bidwell S.L."/>
            <person name="Denoeud F."/>
            <person name="Belcram H."/>
            <person name="Links M.G."/>
            <person name="Just J."/>
            <person name="Clarke C."/>
            <person name="Bender T."/>
            <person name="Huebert T."/>
            <person name="Mason A.S."/>
            <person name="Pires J.C."/>
            <person name="Barker G."/>
            <person name="Moore J."/>
            <person name="Walley P.G."/>
            <person name="Manoli S."/>
            <person name="Batley J."/>
            <person name="Edwards D."/>
            <person name="Nelson M.N."/>
            <person name="Wang X."/>
            <person name="Paterson A.H."/>
            <person name="King G."/>
            <person name="Bancroft I."/>
            <person name="Chalhoub B."/>
            <person name="Sharpe A.G."/>
        </authorList>
    </citation>
    <scope>NUCLEOTIDE SEQUENCE</scope>
    <source>
        <strain evidence="2 3">cv. TO1000</strain>
    </source>
</reference>
<dbReference type="PANTHER" id="PTHR48449">
    <property type="entry name" value="DUF1985 DOMAIN-CONTAINING PROTEIN"/>
    <property type="match status" value="1"/>
</dbReference>
<dbReference type="Gramene" id="Bo6g033260.1">
    <property type="protein sequence ID" value="Bo6g033260.1"/>
    <property type="gene ID" value="Bo6g033260"/>
</dbReference>
<dbReference type="InterPro" id="IPR015410">
    <property type="entry name" value="DUF1985"/>
</dbReference>
<name>A0A0D3CQX9_BRAOL</name>
<organism evidence="2 3">
    <name type="scientific">Brassica oleracea var. oleracea</name>
    <dbReference type="NCBI Taxonomy" id="109376"/>
    <lineage>
        <taxon>Eukaryota</taxon>
        <taxon>Viridiplantae</taxon>
        <taxon>Streptophyta</taxon>
        <taxon>Embryophyta</taxon>
        <taxon>Tracheophyta</taxon>
        <taxon>Spermatophyta</taxon>
        <taxon>Magnoliopsida</taxon>
        <taxon>eudicotyledons</taxon>
        <taxon>Gunneridae</taxon>
        <taxon>Pentapetalae</taxon>
        <taxon>rosids</taxon>
        <taxon>malvids</taxon>
        <taxon>Brassicales</taxon>
        <taxon>Brassicaceae</taxon>
        <taxon>Brassiceae</taxon>
        <taxon>Brassica</taxon>
    </lineage>
</organism>
<evidence type="ECO:0000313" key="2">
    <source>
        <dbReference type="EnsemblPlants" id="Bo6g033260.1"/>
    </source>
</evidence>